<dbReference type="SUPFAM" id="SSF63817">
    <property type="entry name" value="Sortase"/>
    <property type="match status" value="1"/>
</dbReference>
<evidence type="ECO:0000313" key="8">
    <source>
        <dbReference type="Proteomes" id="UP000065511"/>
    </source>
</evidence>
<keyword evidence="3" id="KW-0788">Thiol protease</keyword>
<keyword evidence="5" id="KW-1133">Transmembrane helix</keyword>
<evidence type="ECO:0000256" key="3">
    <source>
        <dbReference type="ARBA" id="ARBA00022807"/>
    </source>
</evidence>
<dbReference type="InterPro" id="IPR005754">
    <property type="entry name" value="Sortase"/>
</dbReference>
<evidence type="ECO:0000313" key="9">
    <source>
        <dbReference type="Proteomes" id="UP000183039"/>
    </source>
</evidence>
<dbReference type="RefSeq" id="WP_071876090.1">
    <property type="nucleotide sequence ID" value="NZ_JXLC01000001.1"/>
</dbReference>
<evidence type="ECO:0000313" key="6">
    <source>
        <dbReference type="EMBL" id="ALS02593.1"/>
    </source>
</evidence>
<evidence type="ECO:0000313" key="7">
    <source>
        <dbReference type="EMBL" id="OJG93484.1"/>
    </source>
</evidence>
<dbReference type="EMBL" id="CP013614">
    <property type="protein sequence ID" value="ALS02593.1"/>
    <property type="molecule type" value="Genomic_DNA"/>
</dbReference>
<sequence>MATRTDRPKKKKSRKRNWLINIFLFLLLVVGLALVFNTQIRNLLIQQNGKAYAVEKLTPEDIEKNNQTDTTFDFAAVESLSTEAVLKAQLANKNLPVVGAVALPDVKINLPIFRGLDNVVLLTGAGTMKPDQEMGKGNYALASHRVQDMISLFSPLEYSKPGELIYTTDLTNVYTYKITYVEKIDPSRVELIDDVPGKKMITLITCGDMYATTRIAVQGELESVTPMKKATQAMTDAFNMEQLTL</sequence>
<dbReference type="AlphaFoldDB" id="A0A0S3KE40"/>
<dbReference type="InterPro" id="IPR042007">
    <property type="entry name" value="Sortase_A"/>
</dbReference>
<feature type="active site" description="Acyl-thioester intermediate" evidence="4">
    <location>
        <position position="206"/>
    </location>
</feature>
<name>A0A0S3KE40_9ENTE</name>
<accession>A0A0S3KE40</accession>
<dbReference type="KEGG" id="ess:ATZ33_14770"/>
<protein>
    <submittedName>
        <fullName evidence="7">Sortase</fullName>
    </submittedName>
</protein>
<evidence type="ECO:0000256" key="1">
    <source>
        <dbReference type="ARBA" id="ARBA00022670"/>
    </source>
</evidence>
<keyword evidence="5" id="KW-0472">Membrane</keyword>
<dbReference type="Proteomes" id="UP000183039">
    <property type="component" value="Unassembled WGS sequence"/>
</dbReference>
<keyword evidence="1" id="KW-0645">Protease</keyword>
<dbReference type="CDD" id="cd06165">
    <property type="entry name" value="Sortase_A"/>
    <property type="match status" value="1"/>
</dbReference>
<proteinExistence type="predicted"/>
<gene>
    <name evidence="6" type="ORF">ATZ33_14770</name>
    <name evidence="7" type="ORF">RV15_GL000086</name>
</gene>
<dbReference type="Gene3D" id="2.40.260.10">
    <property type="entry name" value="Sortase"/>
    <property type="match status" value="1"/>
</dbReference>
<reference evidence="7 9" key="1">
    <citation type="submission" date="2014-12" db="EMBL/GenBank/DDBJ databases">
        <title>Draft genome sequences of 29 type strains of Enterococci.</title>
        <authorList>
            <person name="Zhong Z."/>
            <person name="Sun Z."/>
            <person name="Liu W."/>
            <person name="Zhang W."/>
            <person name="Zhang H."/>
        </authorList>
    </citation>
    <scope>NUCLEOTIDE SEQUENCE [LARGE SCALE GENOMIC DNA]</scope>
    <source>
        <strain evidence="7 9">DSM 22801</strain>
    </source>
</reference>
<feature type="transmembrane region" description="Helical" evidence="5">
    <location>
        <begin position="18"/>
        <end position="36"/>
    </location>
</feature>
<dbReference type="InterPro" id="IPR023365">
    <property type="entry name" value="Sortase_dom-sf"/>
</dbReference>
<dbReference type="Proteomes" id="UP000065511">
    <property type="component" value="Chromosome"/>
</dbReference>
<dbReference type="GO" id="GO:0006508">
    <property type="term" value="P:proteolysis"/>
    <property type="evidence" value="ECO:0007669"/>
    <property type="project" value="UniProtKB-KW"/>
</dbReference>
<dbReference type="NCBIfam" id="TIGR01076">
    <property type="entry name" value="sortase_fam"/>
    <property type="match status" value="1"/>
</dbReference>
<organism evidence="7 9">
    <name type="scientific">Enterococcus silesiacus</name>
    <dbReference type="NCBI Taxonomy" id="332949"/>
    <lineage>
        <taxon>Bacteria</taxon>
        <taxon>Bacillati</taxon>
        <taxon>Bacillota</taxon>
        <taxon>Bacilli</taxon>
        <taxon>Lactobacillales</taxon>
        <taxon>Enterococcaceae</taxon>
        <taxon>Enterococcus</taxon>
    </lineage>
</organism>
<dbReference type="OrthoDB" id="1648028at2"/>
<evidence type="ECO:0000256" key="2">
    <source>
        <dbReference type="ARBA" id="ARBA00022801"/>
    </source>
</evidence>
<evidence type="ECO:0000256" key="5">
    <source>
        <dbReference type="SAM" id="Phobius"/>
    </source>
</evidence>
<dbReference type="EMBL" id="JXLC01000001">
    <property type="protein sequence ID" value="OJG93484.1"/>
    <property type="molecule type" value="Genomic_DNA"/>
</dbReference>
<reference evidence="6 8" key="2">
    <citation type="submission" date="2015-12" db="EMBL/GenBank/DDBJ databases">
        <authorList>
            <person name="Lauer A."/>
            <person name="Humrighouse B."/>
            <person name="Loparev V."/>
            <person name="Shewmaker P.L."/>
            <person name="Whitney A.M."/>
            <person name="McLaughlin R.W."/>
        </authorList>
    </citation>
    <scope>NUCLEOTIDE SEQUENCE [LARGE SCALE GENOMIC DNA]</scope>
    <source>
        <strain evidence="6 8">LMG 23085</strain>
    </source>
</reference>
<keyword evidence="8" id="KW-1185">Reference proteome</keyword>
<dbReference type="GO" id="GO:0008234">
    <property type="term" value="F:cysteine-type peptidase activity"/>
    <property type="evidence" value="ECO:0007669"/>
    <property type="project" value="UniProtKB-KW"/>
</dbReference>
<keyword evidence="2" id="KW-0378">Hydrolase</keyword>
<keyword evidence="5" id="KW-0812">Transmembrane</keyword>
<feature type="active site" description="Proton donor/acceptor" evidence="4">
    <location>
        <position position="144"/>
    </location>
</feature>
<dbReference type="Pfam" id="PF04203">
    <property type="entry name" value="Sortase"/>
    <property type="match status" value="1"/>
</dbReference>
<evidence type="ECO:0000256" key="4">
    <source>
        <dbReference type="PIRSR" id="PIRSR605754-1"/>
    </source>
</evidence>